<feature type="compositionally biased region" description="Pro residues" evidence="1">
    <location>
        <begin position="127"/>
        <end position="139"/>
    </location>
</feature>
<gene>
    <name evidence="3" type="ORF">Ctob_007215</name>
</gene>
<dbReference type="AlphaFoldDB" id="A0A0M0JM69"/>
<keyword evidence="2" id="KW-0812">Transmembrane</keyword>
<feature type="region of interest" description="Disordered" evidence="1">
    <location>
        <begin position="73"/>
        <end position="159"/>
    </location>
</feature>
<comment type="caution">
    <text evidence="3">The sequence shown here is derived from an EMBL/GenBank/DDBJ whole genome shotgun (WGS) entry which is preliminary data.</text>
</comment>
<keyword evidence="2" id="KW-1133">Transmembrane helix</keyword>
<name>A0A0M0JM69_9EUKA</name>
<feature type="compositionally biased region" description="Basic and acidic residues" evidence="1">
    <location>
        <begin position="99"/>
        <end position="122"/>
    </location>
</feature>
<dbReference type="EMBL" id="JWZX01002686">
    <property type="protein sequence ID" value="KOO27674.1"/>
    <property type="molecule type" value="Genomic_DNA"/>
</dbReference>
<evidence type="ECO:0000256" key="1">
    <source>
        <dbReference type="SAM" id="MobiDB-lite"/>
    </source>
</evidence>
<accession>A0A0M0JM69</accession>
<evidence type="ECO:0000256" key="2">
    <source>
        <dbReference type="SAM" id="Phobius"/>
    </source>
</evidence>
<dbReference type="Proteomes" id="UP000037460">
    <property type="component" value="Unassembled WGS sequence"/>
</dbReference>
<evidence type="ECO:0000313" key="4">
    <source>
        <dbReference type="Proteomes" id="UP000037460"/>
    </source>
</evidence>
<keyword evidence="2" id="KW-0472">Membrane</keyword>
<protein>
    <submittedName>
        <fullName evidence="3">Uncharacterized protein</fullName>
    </submittedName>
</protein>
<organism evidence="3 4">
    <name type="scientific">Chrysochromulina tobinii</name>
    <dbReference type="NCBI Taxonomy" id="1460289"/>
    <lineage>
        <taxon>Eukaryota</taxon>
        <taxon>Haptista</taxon>
        <taxon>Haptophyta</taxon>
        <taxon>Prymnesiophyceae</taxon>
        <taxon>Prymnesiales</taxon>
        <taxon>Chrysochromulinaceae</taxon>
        <taxon>Chrysochromulina</taxon>
    </lineage>
</organism>
<keyword evidence="4" id="KW-1185">Reference proteome</keyword>
<feature type="transmembrane region" description="Helical" evidence="2">
    <location>
        <begin position="41"/>
        <end position="63"/>
    </location>
</feature>
<proteinExistence type="predicted"/>
<evidence type="ECO:0000313" key="3">
    <source>
        <dbReference type="EMBL" id="KOO27674.1"/>
    </source>
</evidence>
<reference evidence="4" key="1">
    <citation type="journal article" date="2015" name="PLoS Genet.">
        <title>Genome Sequence and Transcriptome Analyses of Chrysochromulina tobin: Metabolic Tools for Enhanced Algal Fitness in the Prominent Order Prymnesiales (Haptophyceae).</title>
        <authorList>
            <person name="Hovde B.T."/>
            <person name="Deodato C.R."/>
            <person name="Hunsperger H.M."/>
            <person name="Ryken S.A."/>
            <person name="Yost W."/>
            <person name="Jha R.K."/>
            <person name="Patterson J."/>
            <person name="Monnat R.J. Jr."/>
            <person name="Barlow S.B."/>
            <person name="Starkenburg S.R."/>
            <person name="Cattolico R.A."/>
        </authorList>
    </citation>
    <scope>NUCLEOTIDE SEQUENCE</scope>
    <source>
        <strain evidence="4">CCMP291</strain>
    </source>
</reference>
<sequence length="159" mass="16998">MIARRSSSRTMASSYFHAADFFTLASSIDPIRKAATRAPPLGLIIGLIIGGFDIGGFVIGGFVSGGHRAHPRDAAVQHAAPETAQPAYLPVNVGPVAQRTDERCPEHAHHPPPLERARRAERQSPMLEPPPHLLQPPPLSKVLQPALEAARKAPAHASE</sequence>